<dbReference type="InterPro" id="IPR016181">
    <property type="entry name" value="Acyl_CoA_acyltransferase"/>
</dbReference>
<sequence length="175" mass="19636">MTIELRHHTDLTAQARQDLLNVYADVRAPLLHLADYRVEVFAERLDRHAGEPGFELVLGYDGELPVGYAYGNTIDAGDRYWKRMAEPLPDGYTDTPAPAIKEIGVRAPWRGTGTARRIHDELLAHRTEDRVTLMVNPLAGDGKVQALYESWGYQAINSQQPSPDSPRLTAMVRAR</sequence>
<name>A0A7W7RB40_KITKI</name>
<evidence type="ECO:0000313" key="2">
    <source>
        <dbReference type="EMBL" id="MBB4928698.1"/>
    </source>
</evidence>
<dbReference type="RefSeq" id="WP_376778615.1">
    <property type="nucleotide sequence ID" value="NZ_JACHJV010000003.1"/>
</dbReference>
<dbReference type="SUPFAM" id="SSF55729">
    <property type="entry name" value="Acyl-CoA N-acyltransferases (Nat)"/>
    <property type="match status" value="1"/>
</dbReference>
<dbReference type="Gene3D" id="3.40.630.30">
    <property type="match status" value="1"/>
</dbReference>
<organism evidence="2 3">
    <name type="scientific">Kitasatospora kifunensis</name>
    <name type="common">Streptomyces kifunensis</name>
    <dbReference type="NCBI Taxonomy" id="58351"/>
    <lineage>
        <taxon>Bacteria</taxon>
        <taxon>Bacillati</taxon>
        <taxon>Actinomycetota</taxon>
        <taxon>Actinomycetes</taxon>
        <taxon>Kitasatosporales</taxon>
        <taxon>Streptomycetaceae</taxon>
        <taxon>Kitasatospora</taxon>
    </lineage>
</organism>
<comment type="caution">
    <text evidence="2">The sequence shown here is derived from an EMBL/GenBank/DDBJ whole genome shotgun (WGS) entry which is preliminary data.</text>
</comment>
<keyword evidence="3" id="KW-1185">Reference proteome</keyword>
<feature type="domain" description="N-acetyltransferase" evidence="1">
    <location>
        <begin position="3"/>
        <end position="175"/>
    </location>
</feature>
<dbReference type="EMBL" id="JACHJV010000003">
    <property type="protein sequence ID" value="MBB4928698.1"/>
    <property type="molecule type" value="Genomic_DNA"/>
</dbReference>
<dbReference type="PROSITE" id="PS51186">
    <property type="entry name" value="GNAT"/>
    <property type="match status" value="1"/>
</dbReference>
<dbReference type="InterPro" id="IPR000182">
    <property type="entry name" value="GNAT_dom"/>
</dbReference>
<gene>
    <name evidence="2" type="ORF">FHR34_007795</name>
</gene>
<evidence type="ECO:0000313" key="3">
    <source>
        <dbReference type="Proteomes" id="UP000540506"/>
    </source>
</evidence>
<dbReference type="AlphaFoldDB" id="A0A7W7RB40"/>
<keyword evidence="2" id="KW-0808">Transferase</keyword>
<reference evidence="2 3" key="1">
    <citation type="submission" date="2020-08" db="EMBL/GenBank/DDBJ databases">
        <title>Sequencing the genomes of 1000 actinobacteria strains.</title>
        <authorList>
            <person name="Klenk H.-P."/>
        </authorList>
    </citation>
    <scope>NUCLEOTIDE SEQUENCE [LARGE SCALE GENOMIC DNA]</scope>
    <source>
        <strain evidence="2 3">DSM 41654</strain>
    </source>
</reference>
<dbReference type="GO" id="GO:0016747">
    <property type="term" value="F:acyltransferase activity, transferring groups other than amino-acyl groups"/>
    <property type="evidence" value="ECO:0007669"/>
    <property type="project" value="InterPro"/>
</dbReference>
<evidence type="ECO:0000259" key="1">
    <source>
        <dbReference type="PROSITE" id="PS51186"/>
    </source>
</evidence>
<dbReference type="Proteomes" id="UP000540506">
    <property type="component" value="Unassembled WGS sequence"/>
</dbReference>
<accession>A0A7W7RB40</accession>
<proteinExistence type="predicted"/>
<protein>
    <submittedName>
        <fullName evidence="2">GNAT superfamily N-acetyltransferase</fullName>
    </submittedName>
</protein>